<dbReference type="AlphaFoldDB" id="L9ZCF4"/>
<feature type="transmembrane region" description="Helical" evidence="2">
    <location>
        <begin position="692"/>
        <end position="713"/>
    </location>
</feature>
<protein>
    <submittedName>
        <fullName evidence="3">Uncharacterized protein</fullName>
    </submittedName>
</protein>
<feature type="compositionally biased region" description="Gly residues" evidence="1">
    <location>
        <begin position="482"/>
        <end position="498"/>
    </location>
</feature>
<dbReference type="Proteomes" id="UP000011511">
    <property type="component" value="Unassembled WGS sequence"/>
</dbReference>
<dbReference type="PATRIC" id="fig|1227494.3.peg.3588"/>
<name>L9ZCF4_NATA2</name>
<organism evidence="3 4">
    <name type="scientific">Natrinema altunense (strain JCM 12890 / CGMCC 1.3731 / AJ2)</name>
    <dbReference type="NCBI Taxonomy" id="1227494"/>
    <lineage>
        <taxon>Archaea</taxon>
        <taxon>Methanobacteriati</taxon>
        <taxon>Methanobacteriota</taxon>
        <taxon>Stenosarchaea group</taxon>
        <taxon>Halobacteria</taxon>
        <taxon>Halobacteriales</taxon>
        <taxon>Natrialbaceae</taxon>
        <taxon>Natrinema</taxon>
    </lineage>
</organism>
<reference evidence="3 4" key="1">
    <citation type="journal article" date="2014" name="PLoS Genet.">
        <title>Phylogenetically driven sequencing of extremely halophilic archaea reveals strategies for static and dynamic osmo-response.</title>
        <authorList>
            <person name="Becker E.A."/>
            <person name="Seitzer P.M."/>
            <person name="Tritt A."/>
            <person name="Larsen D."/>
            <person name="Krusor M."/>
            <person name="Yao A.I."/>
            <person name="Wu D."/>
            <person name="Madern D."/>
            <person name="Eisen J.A."/>
            <person name="Darling A.E."/>
            <person name="Facciotti M.T."/>
        </authorList>
    </citation>
    <scope>NUCLEOTIDE SEQUENCE [LARGE SCALE GENOMIC DNA]</scope>
    <source>
        <strain evidence="3 4">JCM 12890</strain>
    </source>
</reference>
<feature type="region of interest" description="Disordered" evidence="1">
    <location>
        <begin position="479"/>
        <end position="504"/>
    </location>
</feature>
<keyword evidence="2" id="KW-0812">Transmembrane</keyword>
<evidence type="ECO:0000313" key="3">
    <source>
        <dbReference type="EMBL" id="ELY83686.1"/>
    </source>
</evidence>
<dbReference type="EMBL" id="AOIK01000043">
    <property type="protein sequence ID" value="ELY83686.1"/>
    <property type="molecule type" value="Genomic_DNA"/>
</dbReference>
<gene>
    <name evidence="3" type="ORF">C485_18077</name>
</gene>
<comment type="caution">
    <text evidence="3">The sequence shown here is derived from an EMBL/GenBank/DDBJ whole genome shotgun (WGS) entry which is preliminary data.</text>
</comment>
<keyword evidence="4" id="KW-1185">Reference proteome</keyword>
<evidence type="ECO:0000256" key="1">
    <source>
        <dbReference type="SAM" id="MobiDB-lite"/>
    </source>
</evidence>
<evidence type="ECO:0000256" key="2">
    <source>
        <dbReference type="SAM" id="Phobius"/>
    </source>
</evidence>
<evidence type="ECO:0000313" key="4">
    <source>
        <dbReference type="Proteomes" id="UP000011511"/>
    </source>
</evidence>
<keyword evidence="2" id="KW-0472">Membrane</keyword>
<accession>L9ZCF4</accession>
<keyword evidence="2" id="KW-1133">Transmembrane helix</keyword>
<feature type="transmembrane region" description="Helical" evidence="2">
    <location>
        <begin position="660"/>
        <end position="680"/>
    </location>
</feature>
<sequence>MNRTVEIFNDATSSIDYNLTLQNYGSVIQGESWNGTIPASGSVQHTGVWENDWITGQTESSYSKYEDSGFDHGEDEQVLVNQTQLVVDNSRSFQFSGVDLSSVCSQTTTDDVPSGQGVTVAMDCNRPTFTVDFIDESNSSLFEDRAFGQGLDTQGVSRRKNLTETGGYSWTGVNVSSPEMPGSCVNCGQREVDVDADSTSSVYYNSTGDWIDASVKVFEKGQYGAADLDQQSFYNQTSLEASNSRSVSFTSVDLSSKCSVTTSAEVPPGSSMVTTACTNSTFSGDWIQNEVNESTRFQEGSVVIGDGVSELYRAGQNVSVANTRSDVNLTVDFSGKLVEEQGCSVVDSVRTVRASTTAEFEFEKMCSPGEVVSHKPVQKTETATDFKYTYRGEFEVYSNLTEEEPITFAVERSRLSNFEERLPTETEVYVDGRDSGLSVDQRYFNDTEYVTVEVPDDFGNSSLHEGSHSMKLVYYESKSPGGTSGGGSTGGGVVGGGSSQPQETVENVTGEYNWTVSAAVASDTQKFTVARAPGDTFEKQILLENTGSEEVPLNISCTSQDDFCRYVDLEVDRVVLNTGSFNQKQVTVSGNIPANASAGSSYTFRILVEDPSSTGLGSEGAATVDFLVTVSDFFGGIVSYANKLTEWRELESPFGIGNPIPYPFALLPLLSAAVVGLTALGIRRLLEIESSALVQASHFGLIVLTFLVSVPLWP</sequence>
<proteinExistence type="predicted"/>